<keyword evidence="5" id="KW-0460">Magnesium</keyword>
<dbReference type="PROSITE" id="PS00444">
    <property type="entry name" value="POLYPRENYL_SYNTHASE_2"/>
    <property type="match status" value="1"/>
</dbReference>
<dbReference type="PROSITE" id="PS00723">
    <property type="entry name" value="POLYPRENYL_SYNTHASE_1"/>
    <property type="match status" value="1"/>
</dbReference>
<keyword evidence="3 8" id="KW-0808">Transferase</keyword>
<dbReference type="Gene3D" id="1.10.600.10">
    <property type="entry name" value="Farnesyl Diphosphate Synthase"/>
    <property type="match status" value="1"/>
</dbReference>
<reference evidence="9 10" key="1">
    <citation type="submission" date="2020-07" db="EMBL/GenBank/DDBJ databases">
        <authorList>
            <person name="Li M."/>
        </authorList>
    </citation>
    <scope>NUCLEOTIDE SEQUENCE [LARGE SCALE GENOMIC DNA]</scope>
    <source>
        <strain evidence="9 10">DSM 23284</strain>
    </source>
</reference>
<dbReference type="AlphaFoldDB" id="A0A838XX52"/>
<name>A0A838XX52_9HYPH</name>
<organism evidence="9 10">
    <name type="scientific">Stappia taiwanensis</name>
    <dbReference type="NCBI Taxonomy" id="992267"/>
    <lineage>
        <taxon>Bacteria</taxon>
        <taxon>Pseudomonadati</taxon>
        <taxon>Pseudomonadota</taxon>
        <taxon>Alphaproteobacteria</taxon>
        <taxon>Hyphomicrobiales</taxon>
        <taxon>Stappiaceae</taxon>
        <taxon>Stappia</taxon>
    </lineage>
</organism>
<sequence length="328" mass="34206">MRGAPAGALPCYPDAGPCRRTPPETPRVTLDIAAHLTRDADRIAAALDDALDAAPLDGEIARPDRLIAAMRHAGLGGGKRLRPVLLIAAARLFGRDDAGVVTAGAALECIHCYSLVHDDLPAMDDDDMRRGQPTVHKAYDEATAILAGDALLTLAFDLIAAPAVHADAEIRLAASRELARAAGLGGMAGGQMLDLASQHAPRGETDIRELQAMKTGALIRYAARTGARLAGAGPDDIDRLTRFGEIIGLAFQLADDLLDVEGDASALGKAAGKDAAAGKATLVALKGADWTRAELARLVEAATTELQPYGTQAEPLLALARFVAIRDR</sequence>
<evidence type="ECO:0000256" key="8">
    <source>
        <dbReference type="RuleBase" id="RU004466"/>
    </source>
</evidence>
<dbReference type="PANTHER" id="PTHR43281">
    <property type="entry name" value="FARNESYL DIPHOSPHATE SYNTHASE"/>
    <property type="match status" value="1"/>
</dbReference>
<dbReference type="FunFam" id="1.10.600.10:FF:000001">
    <property type="entry name" value="Geranylgeranyl diphosphate synthase"/>
    <property type="match status" value="1"/>
</dbReference>
<evidence type="ECO:0000256" key="6">
    <source>
        <dbReference type="ARBA" id="ARBA00023229"/>
    </source>
</evidence>
<gene>
    <name evidence="9" type="ORF">H1W37_07475</name>
</gene>
<accession>A0A838XX52</accession>
<dbReference type="SUPFAM" id="SSF48576">
    <property type="entry name" value="Terpenoid synthases"/>
    <property type="match status" value="1"/>
</dbReference>
<evidence type="ECO:0000313" key="10">
    <source>
        <dbReference type="Proteomes" id="UP000559404"/>
    </source>
</evidence>
<dbReference type="Pfam" id="PF00348">
    <property type="entry name" value="polyprenyl_synt"/>
    <property type="match status" value="1"/>
</dbReference>
<dbReference type="GO" id="GO:0005737">
    <property type="term" value="C:cytoplasm"/>
    <property type="evidence" value="ECO:0007669"/>
    <property type="project" value="UniProtKB-ARBA"/>
</dbReference>
<evidence type="ECO:0000256" key="3">
    <source>
        <dbReference type="ARBA" id="ARBA00022679"/>
    </source>
</evidence>
<dbReference type="CDD" id="cd00685">
    <property type="entry name" value="Trans_IPPS_HT"/>
    <property type="match status" value="1"/>
</dbReference>
<evidence type="ECO:0000313" key="9">
    <source>
        <dbReference type="EMBL" id="MBA4611483.1"/>
    </source>
</evidence>
<evidence type="ECO:0000256" key="5">
    <source>
        <dbReference type="ARBA" id="ARBA00022842"/>
    </source>
</evidence>
<dbReference type="GO" id="GO:0016114">
    <property type="term" value="P:terpenoid biosynthetic process"/>
    <property type="evidence" value="ECO:0007669"/>
    <property type="project" value="UniProtKB-ARBA"/>
</dbReference>
<dbReference type="EMBL" id="JACEON010000005">
    <property type="protein sequence ID" value="MBA4611483.1"/>
    <property type="molecule type" value="Genomic_DNA"/>
</dbReference>
<dbReference type="InterPro" id="IPR000092">
    <property type="entry name" value="Polyprenyl_synt"/>
</dbReference>
<dbReference type="InterPro" id="IPR053378">
    <property type="entry name" value="Prenyl_diphosphate_synthase"/>
</dbReference>
<protein>
    <recommendedName>
        <fullName evidence="7">Probable farnesyl diphosphate synthase</fullName>
    </recommendedName>
</protein>
<dbReference type="SFLD" id="SFLDG01017">
    <property type="entry name" value="Polyprenyl_Transferase_Like"/>
    <property type="match status" value="1"/>
</dbReference>
<proteinExistence type="inferred from homology"/>
<keyword evidence="6" id="KW-0414">Isoprene biosynthesis</keyword>
<dbReference type="GO" id="GO:0004659">
    <property type="term" value="F:prenyltransferase activity"/>
    <property type="evidence" value="ECO:0007669"/>
    <property type="project" value="InterPro"/>
</dbReference>
<keyword evidence="4" id="KW-0479">Metal-binding</keyword>
<dbReference type="NCBIfam" id="NF045485">
    <property type="entry name" value="FPPsyn"/>
    <property type="match status" value="1"/>
</dbReference>
<reference evidence="9 10" key="2">
    <citation type="submission" date="2020-08" db="EMBL/GenBank/DDBJ databases">
        <title>Stappia taiwanensis sp. nov., isolated from a coastal thermal spring.</title>
        <authorList>
            <person name="Kampfer P."/>
        </authorList>
    </citation>
    <scope>NUCLEOTIDE SEQUENCE [LARGE SCALE GENOMIC DNA]</scope>
    <source>
        <strain evidence="9 10">DSM 23284</strain>
    </source>
</reference>
<evidence type="ECO:0000256" key="4">
    <source>
        <dbReference type="ARBA" id="ARBA00022723"/>
    </source>
</evidence>
<dbReference type="GO" id="GO:0046872">
    <property type="term" value="F:metal ion binding"/>
    <property type="evidence" value="ECO:0007669"/>
    <property type="project" value="UniProtKB-KW"/>
</dbReference>
<comment type="caution">
    <text evidence="9">The sequence shown here is derived from an EMBL/GenBank/DDBJ whole genome shotgun (WGS) entry which is preliminary data.</text>
</comment>
<dbReference type="InterPro" id="IPR033749">
    <property type="entry name" value="Polyprenyl_synt_CS"/>
</dbReference>
<dbReference type="Proteomes" id="UP000559404">
    <property type="component" value="Unassembled WGS sequence"/>
</dbReference>
<dbReference type="InterPro" id="IPR008949">
    <property type="entry name" value="Isoprenoid_synthase_dom_sf"/>
</dbReference>
<comment type="similarity">
    <text evidence="2 8">Belongs to the FPP/GGPP synthase family.</text>
</comment>
<evidence type="ECO:0000256" key="2">
    <source>
        <dbReference type="ARBA" id="ARBA00006706"/>
    </source>
</evidence>
<dbReference type="SFLD" id="SFLDS00005">
    <property type="entry name" value="Isoprenoid_Synthase_Type_I"/>
    <property type="match status" value="1"/>
</dbReference>
<evidence type="ECO:0000256" key="7">
    <source>
        <dbReference type="ARBA" id="ARBA00069024"/>
    </source>
</evidence>
<evidence type="ECO:0000256" key="1">
    <source>
        <dbReference type="ARBA" id="ARBA00001946"/>
    </source>
</evidence>
<dbReference type="PANTHER" id="PTHR43281:SF1">
    <property type="entry name" value="FARNESYL DIPHOSPHATE SYNTHASE"/>
    <property type="match status" value="1"/>
</dbReference>
<keyword evidence="10" id="KW-1185">Reference proteome</keyword>
<comment type="cofactor">
    <cofactor evidence="1">
        <name>Mg(2+)</name>
        <dbReference type="ChEBI" id="CHEBI:18420"/>
    </cofactor>
</comment>